<evidence type="ECO:0000313" key="1">
    <source>
        <dbReference type="EMBL" id="KAB0470275.1"/>
    </source>
</evidence>
<dbReference type="RefSeq" id="WP_137407164.1">
    <property type="nucleotide sequence ID" value="NZ_AP025466.1"/>
</dbReference>
<reference evidence="1 2" key="1">
    <citation type="submission" date="2019-09" db="EMBL/GenBank/DDBJ databases">
        <title>Draft genome sequences of 48 bacterial type strains from the CCUG.</title>
        <authorList>
            <person name="Tunovic T."/>
            <person name="Pineiro-Iglesias B."/>
            <person name="Unosson C."/>
            <person name="Inganas E."/>
            <person name="Ohlen M."/>
            <person name="Cardew S."/>
            <person name="Jensie-Markopoulos S."/>
            <person name="Salva-Serra F."/>
            <person name="Jaen-Luchoro D."/>
            <person name="Karlsson R."/>
            <person name="Svensson-Stadler L."/>
            <person name="Chun J."/>
            <person name="Moore E."/>
        </authorList>
    </citation>
    <scope>NUCLEOTIDE SEQUENCE [LARGE SCALE GENOMIC DNA]</scope>
    <source>
        <strain evidence="1 2">CCUG 48643</strain>
    </source>
</reference>
<accession>A0A7V7NQE2</accession>
<name>A0A7V7NQE2_9VIBR</name>
<dbReference type="Proteomes" id="UP000423756">
    <property type="component" value="Unassembled WGS sequence"/>
</dbReference>
<dbReference type="EMBL" id="VZPX01000069">
    <property type="protein sequence ID" value="KAB0470275.1"/>
    <property type="molecule type" value="Genomic_DNA"/>
</dbReference>
<dbReference type="GeneID" id="77343916"/>
<proteinExistence type="predicted"/>
<dbReference type="AlphaFoldDB" id="A0A7V7NQE2"/>
<evidence type="ECO:0000313" key="2">
    <source>
        <dbReference type="Proteomes" id="UP000423756"/>
    </source>
</evidence>
<comment type="caution">
    <text evidence="1">The sequence shown here is derived from an EMBL/GenBank/DDBJ whole genome shotgun (WGS) entry which is preliminary data.</text>
</comment>
<protein>
    <submittedName>
        <fullName evidence="1">Uncharacterized protein</fullName>
    </submittedName>
</protein>
<organism evidence="1 2">
    <name type="scientific">Vibrio chagasii</name>
    <dbReference type="NCBI Taxonomy" id="170679"/>
    <lineage>
        <taxon>Bacteria</taxon>
        <taxon>Pseudomonadati</taxon>
        <taxon>Pseudomonadota</taxon>
        <taxon>Gammaproteobacteria</taxon>
        <taxon>Vibrionales</taxon>
        <taxon>Vibrionaceae</taxon>
        <taxon>Vibrio</taxon>
    </lineage>
</organism>
<gene>
    <name evidence="1" type="ORF">F7Q91_22545</name>
</gene>
<sequence length="104" mass="11769">MEINLILNEISSTLRNIEISNRVNNYNMIAGRLGKPQYSVSFEKLAFGEGVSNGQDSSLVITQSEQSIEDIIMRSIELSSHNNKVVDVLNRRLDIERINFKGSR</sequence>